<keyword evidence="2" id="KW-1185">Reference proteome</keyword>
<reference evidence="1 2" key="1">
    <citation type="journal article" date="2011" name="J. Bacteriol.">
        <title>Draft Genome Sequence of Turicibacter sanguinis PC909, Isolated from Human Feces.</title>
        <authorList>
            <person name="Cuiv P.O."/>
            <person name="Klaassens E.S."/>
            <person name="Durkin A.S."/>
            <person name="Harkins D.M."/>
            <person name="Foster L."/>
            <person name="McCorrison J."/>
            <person name="Torralba M."/>
            <person name="Nelson K.E."/>
            <person name="Morrison M."/>
        </authorList>
    </citation>
    <scope>NUCLEOTIDE SEQUENCE [LARGE SCALE GENOMIC DNA]</scope>
    <source>
        <strain evidence="1 2">PC909</strain>
    </source>
</reference>
<dbReference type="Proteomes" id="UP000002938">
    <property type="component" value="Unassembled WGS sequence"/>
</dbReference>
<proteinExistence type="predicted"/>
<accession>A0ABN0A5T3</accession>
<sequence length="48" mass="5643">MELLALSLKFIEVILYFSLFILCSKKGDFKPFYRLSLFIITMKFIGGF</sequence>
<organism evidence="1 2">
    <name type="scientific">Turicibacter sanguinis PC909</name>
    <dbReference type="NCBI Taxonomy" id="702450"/>
    <lineage>
        <taxon>Bacteria</taxon>
        <taxon>Bacillati</taxon>
        <taxon>Bacillota</taxon>
        <taxon>Erysipelotrichia</taxon>
        <taxon>Erysipelotrichales</taxon>
        <taxon>Turicibacteraceae</taxon>
        <taxon>Turicibacter</taxon>
    </lineage>
</organism>
<protein>
    <submittedName>
        <fullName evidence="1">Conserved domain protein</fullName>
    </submittedName>
</protein>
<evidence type="ECO:0000313" key="2">
    <source>
        <dbReference type="Proteomes" id="UP000002938"/>
    </source>
</evidence>
<dbReference type="EMBL" id="ADMN01000010">
    <property type="protein sequence ID" value="EFF65098.1"/>
    <property type="molecule type" value="Genomic_DNA"/>
</dbReference>
<gene>
    <name evidence="1" type="ORF">CUW_0516</name>
</gene>
<name>A0ABN0A5T3_9FIRM</name>
<evidence type="ECO:0000313" key="1">
    <source>
        <dbReference type="EMBL" id="EFF65098.1"/>
    </source>
</evidence>
<comment type="caution">
    <text evidence="1">The sequence shown here is derived from an EMBL/GenBank/DDBJ whole genome shotgun (WGS) entry which is preliminary data.</text>
</comment>